<comment type="similarity">
    <text evidence="3 10">Belongs to the glycosyl hydrolase 75 family.</text>
</comment>
<keyword evidence="4" id="KW-0964">Secreted</keyword>
<evidence type="ECO:0000313" key="11">
    <source>
        <dbReference type="EMBL" id="OAA53352.1"/>
    </source>
</evidence>
<dbReference type="RefSeq" id="XP_018700396.1">
    <property type="nucleotide sequence ID" value="XM_018852436.1"/>
</dbReference>
<dbReference type="InterPro" id="IPR009939">
    <property type="entry name" value="Chitosanase_fungal"/>
</dbReference>
<evidence type="ECO:0000313" key="12">
    <source>
        <dbReference type="Proteomes" id="UP000076744"/>
    </source>
</evidence>
<dbReference type="PANTHER" id="PTHR42061:SF6">
    <property type="entry name" value="ENDO-CHITOSANASE"/>
    <property type="match status" value="1"/>
</dbReference>
<dbReference type="Proteomes" id="UP000076744">
    <property type="component" value="Unassembled WGS sequence"/>
</dbReference>
<protein>
    <recommendedName>
        <fullName evidence="10">Endo-chitosanase</fullName>
        <ecNumber evidence="10">3.2.1.132</ecNumber>
    </recommendedName>
</protein>
<evidence type="ECO:0000256" key="5">
    <source>
        <dbReference type="ARBA" id="ARBA00022729"/>
    </source>
</evidence>
<keyword evidence="7" id="KW-0119">Carbohydrate metabolism</keyword>
<dbReference type="OrthoDB" id="4756206at2759"/>
<keyword evidence="6 10" id="KW-0378">Hydrolase</keyword>
<dbReference type="GO" id="GO:0016977">
    <property type="term" value="F:chitosanase activity"/>
    <property type="evidence" value="ECO:0007669"/>
    <property type="project" value="UniProtKB-EC"/>
</dbReference>
<evidence type="ECO:0000256" key="2">
    <source>
        <dbReference type="ARBA" id="ARBA00004613"/>
    </source>
</evidence>
<name>A0A167LPX6_CORFA</name>
<feature type="chain" id="PRO_5007749221" description="Endo-chitosanase" evidence="10">
    <location>
        <begin position="20"/>
        <end position="299"/>
    </location>
</feature>
<dbReference type="GO" id="GO:0000272">
    <property type="term" value="P:polysaccharide catabolic process"/>
    <property type="evidence" value="ECO:0007669"/>
    <property type="project" value="UniProtKB-KW"/>
</dbReference>
<dbReference type="GeneID" id="30025125"/>
<organism evidence="11 12">
    <name type="scientific">Cordyceps fumosorosea (strain ARSEF 2679)</name>
    <name type="common">Isaria fumosorosea</name>
    <dbReference type="NCBI Taxonomy" id="1081104"/>
    <lineage>
        <taxon>Eukaryota</taxon>
        <taxon>Fungi</taxon>
        <taxon>Dikarya</taxon>
        <taxon>Ascomycota</taxon>
        <taxon>Pezizomycotina</taxon>
        <taxon>Sordariomycetes</taxon>
        <taxon>Hypocreomycetidae</taxon>
        <taxon>Hypocreales</taxon>
        <taxon>Cordycipitaceae</taxon>
        <taxon>Cordyceps</taxon>
    </lineage>
</organism>
<keyword evidence="5 10" id="KW-0732">Signal</keyword>
<reference evidence="11 12" key="1">
    <citation type="journal article" date="2016" name="Genome Biol. Evol.">
        <title>Divergent and convergent evolution of fungal pathogenicity.</title>
        <authorList>
            <person name="Shang Y."/>
            <person name="Xiao G."/>
            <person name="Zheng P."/>
            <person name="Cen K."/>
            <person name="Zhan S."/>
            <person name="Wang C."/>
        </authorList>
    </citation>
    <scope>NUCLEOTIDE SEQUENCE [LARGE SCALE GENOMIC DNA]</scope>
    <source>
        <strain evidence="11 12">ARSEF 2679</strain>
    </source>
</reference>
<evidence type="ECO:0000256" key="1">
    <source>
        <dbReference type="ARBA" id="ARBA00000405"/>
    </source>
</evidence>
<comment type="catalytic activity">
    <reaction evidence="1 10">
        <text>Endohydrolysis of beta-(1-&gt;4)-linkages between D-glucosamine residues in a partly acetylated chitosan.</text>
        <dbReference type="EC" id="3.2.1.132"/>
    </reaction>
</comment>
<proteinExistence type="inferred from homology"/>
<comment type="subcellular location">
    <subcellularLocation>
        <location evidence="2 10">Secreted</location>
    </subcellularLocation>
</comment>
<evidence type="ECO:0000256" key="3">
    <source>
        <dbReference type="ARBA" id="ARBA00007799"/>
    </source>
</evidence>
<dbReference type="PANTHER" id="PTHR42061">
    <property type="entry name" value="ENDO-CHITOSANASE"/>
    <property type="match status" value="1"/>
</dbReference>
<keyword evidence="9 10" id="KW-0624">Polysaccharide degradation</keyword>
<evidence type="ECO:0000256" key="10">
    <source>
        <dbReference type="RuleBase" id="RU361208"/>
    </source>
</evidence>
<dbReference type="EMBL" id="AZHB01000036">
    <property type="protein sequence ID" value="OAA53352.1"/>
    <property type="molecule type" value="Genomic_DNA"/>
</dbReference>
<dbReference type="EC" id="3.2.1.132" evidence="10"/>
<evidence type="ECO:0000256" key="8">
    <source>
        <dbReference type="ARBA" id="ARBA00023295"/>
    </source>
</evidence>
<evidence type="ECO:0000256" key="4">
    <source>
        <dbReference type="ARBA" id="ARBA00022525"/>
    </source>
</evidence>
<dbReference type="GO" id="GO:0005576">
    <property type="term" value="C:extracellular region"/>
    <property type="evidence" value="ECO:0007669"/>
    <property type="project" value="UniProtKB-SubCell"/>
</dbReference>
<dbReference type="STRING" id="1081104.A0A167LPX6"/>
<keyword evidence="12" id="KW-1185">Reference proteome</keyword>
<evidence type="ECO:0000256" key="6">
    <source>
        <dbReference type="ARBA" id="ARBA00022801"/>
    </source>
</evidence>
<comment type="caution">
    <text evidence="11">The sequence shown here is derived from an EMBL/GenBank/DDBJ whole genome shotgun (WGS) entry which is preliminary data.</text>
</comment>
<gene>
    <name evidence="11" type="ORF">ISF_08833</name>
</gene>
<evidence type="ECO:0000256" key="9">
    <source>
        <dbReference type="ARBA" id="ARBA00023326"/>
    </source>
</evidence>
<keyword evidence="8 10" id="KW-0326">Glycosidase</keyword>
<sequence>MKTFSSILLMTVLASPVLGRQVPQNVRDLYNSVRAQGSCNNELKGGFYSQENDSKNFGYCGDHLSDYNILYLQGRNGELVNMDIDCDGALGDGDGSCDSSGDTQGQTTFQEQVEGYGKGVKDLNAYVHSYVVLGNDGSKDGYITFKPEQYGVDPLSIVAVVCGDNMFYAVWGDTNGDDGPPLVGEVSDSLGRACYGDAVNGNEAHDQNDILYIAFTGGDAVPGADGAQWDADSFDSFEASLGSLGDRLVQRIIGGGGGGGNNPGNPPSCSWEGHCQGARCSSDDDCDGELQCQSGKCSQ</sequence>
<comment type="function">
    <text evidence="10">Chitosanase catalyzing the endo-type cleavage of chitosan, the deacylated form of chitin. Chitosanase may be crucial in the degradation of the deacetylated portion of chitin in the fungal cell wall.</text>
</comment>
<dbReference type="Pfam" id="PF07335">
    <property type="entry name" value="Glyco_hydro_75"/>
    <property type="match status" value="1"/>
</dbReference>
<evidence type="ECO:0000256" key="7">
    <source>
        <dbReference type="ARBA" id="ARBA00023277"/>
    </source>
</evidence>
<accession>A0A167LPX6</accession>
<dbReference type="AlphaFoldDB" id="A0A167LPX6"/>
<feature type="signal peptide" evidence="10">
    <location>
        <begin position="1"/>
        <end position="19"/>
    </location>
</feature>